<reference evidence="5" key="2">
    <citation type="submission" date="2025-08" db="UniProtKB">
        <authorList>
            <consortium name="Ensembl"/>
        </authorList>
    </citation>
    <scope>IDENTIFICATION</scope>
</reference>
<dbReference type="PANTHER" id="PTHR10903">
    <property type="entry name" value="GTPASE, IMAP FAMILY MEMBER-RELATED"/>
    <property type="match status" value="1"/>
</dbReference>
<sequence>MRLGEWTNMSTTGRPFHRSLYLFILGVGKSSSGNTILGRAAFESKLSLRPVTKLICTLTVVDTPGLFDTCRSQEERKIEIAKCVAFAAPGPHVILVVIQAVRFTGEEKETVRIIHQMFGEEVAGYTMILFTRGDHLEDVRVTIEDRRVSDLVSRCRGRHCVLDNTRSGERAQVERFLRLVDDIIRENDGHHWSRDALRSGDLEDTSCSNNVVEHALAARTPPSLLSRRWQRVYRQVSRWALFYLRIPTASGSGVSR</sequence>
<dbReference type="Gene3D" id="3.40.50.300">
    <property type="entry name" value="P-loop containing nucleotide triphosphate hydrolases"/>
    <property type="match status" value="1"/>
</dbReference>
<keyword evidence="3" id="KW-0342">GTP-binding</keyword>
<dbReference type="InterPro" id="IPR045058">
    <property type="entry name" value="GIMA/IAN/Toc"/>
</dbReference>
<dbReference type="InterPro" id="IPR006703">
    <property type="entry name" value="G_AIG1"/>
</dbReference>
<organism evidence="5 6">
    <name type="scientific">Maylandia zebra</name>
    <name type="common">zebra mbuna</name>
    <dbReference type="NCBI Taxonomy" id="106582"/>
    <lineage>
        <taxon>Eukaryota</taxon>
        <taxon>Metazoa</taxon>
        <taxon>Chordata</taxon>
        <taxon>Craniata</taxon>
        <taxon>Vertebrata</taxon>
        <taxon>Euteleostomi</taxon>
        <taxon>Actinopterygii</taxon>
        <taxon>Neopterygii</taxon>
        <taxon>Teleostei</taxon>
        <taxon>Neoteleostei</taxon>
        <taxon>Acanthomorphata</taxon>
        <taxon>Ovalentaria</taxon>
        <taxon>Cichlomorphae</taxon>
        <taxon>Cichliformes</taxon>
        <taxon>Cichlidae</taxon>
        <taxon>African cichlids</taxon>
        <taxon>Pseudocrenilabrinae</taxon>
        <taxon>Haplochromini</taxon>
        <taxon>Maylandia</taxon>
        <taxon>Maylandia zebra complex</taxon>
    </lineage>
</organism>
<protein>
    <recommendedName>
        <fullName evidence="4">AIG1-type G domain-containing protein</fullName>
    </recommendedName>
</protein>
<keyword evidence="2" id="KW-0547">Nucleotide-binding</keyword>
<feature type="domain" description="AIG1-type G" evidence="4">
    <location>
        <begin position="14"/>
        <end position="201"/>
    </location>
</feature>
<reference evidence="5 6" key="1">
    <citation type="journal article" date="2014" name="Nature">
        <title>The genomic substrate for adaptive radiation in African cichlid fish.</title>
        <authorList>
            <person name="Brawand D."/>
            <person name="Wagner C.E."/>
            <person name="Li Y.I."/>
            <person name="Malinsky M."/>
            <person name="Keller I."/>
            <person name="Fan S."/>
            <person name="Simakov O."/>
            <person name="Ng A.Y."/>
            <person name="Lim Z.W."/>
            <person name="Bezault E."/>
            <person name="Turner-Maier J."/>
            <person name="Johnson J."/>
            <person name="Alcazar R."/>
            <person name="Noh H.J."/>
            <person name="Russell P."/>
            <person name="Aken B."/>
            <person name="Alfoldi J."/>
            <person name="Amemiya C."/>
            <person name="Azzouzi N."/>
            <person name="Baroiller J.F."/>
            <person name="Barloy-Hubler F."/>
            <person name="Berlin A."/>
            <person name="Bloomquist R."/>
            <person name="Carleton K.L."/>
            <person name="Conte M.A."/>
            <person name="D'Cotta H."/>
            <person name="Eshel O."/>
            <person name="Gaffney L."/>
            <person name="Galibert F."/>
            <person name="Gante H.F."/>
            <person name="Gnerre S."/>
            <person name="Greuter L."/>
            <person name="Guyon R."/>
            <person name="Haddad N.S."/>
            <person name="Haerty W."/>
            <person name="Harris R.M."/>
            <person name="Hofmann H.A."/>
            <person name="Hourlier T."/>
            <person name="Hulata G."/>
            <person name="Jaffe D.B."/>
            <person name="Lara M."/>
            <person name="Lee A.P."/>
            <person name="MacCallum I."/>
            <person name="Mwaiko S."/>
            <person name="Nikaido M."/>
            <person name="Nishihara H."/>
            <person name="Ozouf-Costaz C."/>
            <person name="Penman D.J."/>
            <person name="Przybylski D."/>
            <person name="Rakotomanga M."/>
            <person name="Renn S.C.P."/>
            <person name="Ribeiro F.J."/>
            <person name="Ron M."/>
            <person name="Salzburger W."/>
            <person name="Sanchez-Pulido L."/>
            <person name="Santos M.E."/>
            <person name="Searle S."/>
            <person name="Sharpe T."/>
            <person name="Swofford R."/>
            <person name="Tan F.J."/>
            <person name="Williams L."/>
            <person name="Young S."/>
            <person name="Yin S."/>
            <person name="Okada N."/>
            <person name="Kocher T.D."/>
            <person name="Miska E.A."/>
            <person name="Lander E.S."/>
            <person name="Venkatesh B."/>
            <person name="Fernald R.D."/>
            <person name="Meyer A."/>
            <person name="Ponting C.P."/>
            <person name="Streelman J.T."/>
            <person name="Lindblad-Toh K."/>
            <person name="Seehausen O."/>
            <person name="Di Palma F."/>
        </authorList>
    </citation>
    <scope>NUCLEOTIDE SEQUENCE</scope>
</reference>
<evidence type="ECO:0000259" key="4">
    <source>
        <dbReference type="PROSITE" id="PS51720"/>
    </source>
</evidence>
<dbReference type="PROSITE" id="PS51720">
    <property type="entry name" value="G_AIG1"/>
    <property type="match status" value="1"/>
</dbReference>
<dbReference type="GO" id="GO:0005525">
    <property type="term" value="F:GTP binding"/>
    <property type="evidence" value="ECO:0007669"/>
    <property type="project" value="UniProtKB-KW"/>
</dbReference>
<dbReference type="PANTHER" id="PTHR10903:SF170">
    <property type="entry name" value="GTPASE IMAP FAMILY MEMBER 7"/>
    <property type="match status" value="1"/>
</dbReference>
<reference evidence="5" key="3">
    <citation type="submission" date="2025-09" db="UniProtKB">
        <authorList>
            <consortium name="Ensembl"/>
        </authorList>
    </citation>
    <scope>IDENTIFICATION</scope>
</reference>
<evidence type="ECO:0000256" key="3">
    <source>
        <dbReference type="ARBA" id="ARBA00023134"/>
    </source>
</evidence>
<dbReference type="AlphaFoldDB" id="A0A3P9DH18"/>
<evidence type="ECO:0000256" key="2">
    <source>
        <dbReference type="ARBA" id="ARBA00022741"/>
    </source>
</evidence>
<dbReference type="InterPro" id="IPR027417">
    <property type="entry name" value="P-loop_NTPase"/>
</dbReference>
<dbReference type="GeneTree" id="ENSGT01120000271858"/>
<evidence type="ECO:0000313" key="6">
    <source>
        <dbReference type="Proteomes" id="UP000265160"/>
    </source>
</evidence>
<dbReference type="SUPFAM" id="SSF52540">
    <property type="entry name" value="P-loop containing nucleoside triphosphate hydrolases"/>
    <property type="match status" value="1"/>
</dbReference>
<dbReference type="Pfam" id="PF04548">
    <property type="entry name" value="AIG1"/>
    <property type="match status" value="1"/>
</dbReference>
<name>A0A3P9DH18_9CICH</name>
<dbReference type="Ensembl" id="ENSMZET00005034551.1">
    <property type="protein sequence ID" value="ENSMZEP00005033421.1"/>
    <property type="gene ID" value="ENSMZEG00005024950.1"/>
</dbReference>
<dbReference type="Proteomes" id="UP000265160">
    <property type="component" value="LG10"/>
</dbReference>
<keyword evidence="6" id="KW-1185">Reference proteome</keyword>
<evidence type="ECO:0000313" key="5">
    <source>
        <dbReference type="Ensembl" id="ENSMZEP00005033421.1"/>
    </source>
</evidence>
<dbReference type="STRING" id="106582.ENSMZEP00005033421"/>
<accession>A0A3P9DH18</accession>
<comment type="similarity">
    <text evidence="1">Belongs to the TRAFAC class TrmE-Era-EngA-EngB-Septin-like GTPase superfamily. AIG1/Toc34/Toc159-like paraseptin GTPase family. IAN subfamily.</text>
</comment>
<evidence type="ECO:0000256" key="1">
    <source>
        <dbReference type="ARBA" id="ARBA00008535"/>
    </source>
</evidence>
<proteinExistence type="inferred from homology"/>